<dbReference type="GO" id="GO:0005886">
    <property type="term" value="C:plasma membrane"/>
    <property type="evidence" value="ECO:0007669"/>
    <property type="project" value="UniProtKB-SubCell"/>
</dbReference>
<dbReference type="RefSeq" id="WP_126815233.1">
    <property type="nucleotide sequence ID" value="NZ_NGKC01000024.1"/>
</dbReference>
<evidence type="ECO:0000256" key="3">
    <source>
        <dbReference type="ARBA" id="ARBA00022475"/>
    </source>
</evidence>
<organism evidence="10 11">
    <name type="scientific">Vagococcus acidifermentans</name>
    <dbReference type="NCBI Taxonomy" id="564710"/>
    <lineage>
        <taxon>Bacteria</taxon>
        <taxon>Bacillati</taxon>
        <taxon>Bacillota</taxon>
        <taxon>Bacilli</taxon>
        <taxon>Lactobacillales</taxon>
        <taxon>Enterococcaceae</taxon>
        <taxon>Vagococcus</taxon>
    </lineage>
</organism>
<evidence type="ECO:0000256" key="9">
    <source>
        <dbReference type="SAM" id="Phobius"/>
    </source>
</evidence>
<comment type="subcellular location">
    <subcellularLocation>
        <location evidence="1">Cell membrane</location>
        <topology evidence="1">Multi-pass membrane protein</topology>
    </subcellularLocation>
</comment>
<feature type="transmembrane region" description="Helical" evidence="9">
    <location>
        <begin position="157"/>
        <end position="176"/>
    </location>
</feature>
<evidence type="ECO:0000256" key="4">
    <source>
        <dbReference type="ARBA" id="ARBA00022597"/>
    </source>
</evidence>
<proteinExistence type="predicted"/>
<accession>A0A430AM71</accession>
<dbReference type="EMBL" id="NGKC01000024">
    <property type="protein sequence ID" value="RSU09043.1"/>
    <property type="molecule type" value="Genomic_DNA"/>
</dbReference>
<dbReference type="Proteomes" id="UP000286773">
    <property type="component" value="Unassembled WGS sequence"/>
</dbReference>
<keyword evidence="5" id="KW-0598">Phosphotransferase system</keyword>
<gene>
    <name evidence="10" type="ORF">CBF27_13595</name>
</gene>
<evidence type="ECO:0000313" key="10">
    <source>
        <dbReference type="EMBL" id="RSU09043.1"/>
    </source>
</evidence>
<dbReference type="GO" id="GO:0009401">
    <property type="term" value="P:phosphoenolpyruvate-dependent sugar phosphotransferase system"/>
    <property type="evidence" value="ECO:0007669"/>
    <property type="project" value="UniProtKB-KW"/>
</dbReference>
<keyword evidence="6 9" id="KW-0812">Transmembrane</keyword>
<keyword evidence="4" id="KW-0762">Sugar transport</keyword>
<dbReference type="PANTHER" id="PTHR32502:SF5">
    <property type="entry name" value="N-ACETYLGALACTOSAMINE PERMEASE IID COMPONENT-RELATED"/>
    <property type="match status" value="1"/>
</dbReference>
<dbReference type="InterPro" id="IPR050303">
    <property type="entry name" value="GatZ_KbaZ_carbometab"/>
</dbReference>
<keyword evidence="7 9" id="KW-1133">Transmembrane helix</keyword>
<dbReference type="InterPro" id="IPR004704">
    <property type="entry name" value="PTS_IID_man"/>
</dbReference>
<protein>
    <submittedName>
        <fullName evidence="10">PTS mannose transporter subunit IID</fullName>
    </submittedName>
</protein>
<evidence type="ECO:0000256" key="2">
    <source>
        <dbReference type="ARBA" id="ARBA00022448"/>
    </source>
</evidence>
<sequence>MSEIVQTSVDLEPEKVTKKDVGLAWLRFYFVNEIPHSFDKYIAPSLMWALMPILKKLYKDKDELAAAYQRHLLFFNTQISWGGGTITGIMASLEVARAQEVYMEQPITIDDDLIYNTKSGLMGALAGIGDSIDSGTVQYIFIAIALPWAQGGNPIGALFPFIAFSLYQVIIGYYFAQLGFKLGRTAASEVVGTKMQGIIDALSILGLFMMGILAANYVKVSSSLNFKLSGKEFVIQDILDSVMPGILPLLTVFGVYYFFTKKGLNVTRALVGLTVILGVLAAFGIL</sequence>
<keyword evidence="3" id="KW-1003">Cell membrane</keyword>
<name>A0A430AM71_9ENTE</name>
<feature type="transmembrane region" description="Helical" evidence="9">
    <location>
        <begin position="238"/>
        <end position="259"/>
    </location>
</feature>
<feature type="transmembrane region" description="Helical" evidence="9">
    <location>
        <begin position="197"/>
        <end position="218"/>
    </location>
</feature>
<keyword evidence="2" id="KW-0813">Transport</keyword>
<dbReference type="Pfam" id="PF03613">
    <property type="entry name" value="EIID-AGA"/>
    <property type="match status" value="1"/>
</dbReference>
<evidence type="ECO:0000256" key="8">
    <source>
        <dbReference type="ARBA" id="ARBA00023136"/>
    </source>
</evidence>
<evidence type="ECO:0000256" key="1">
    <source>
        <dbReference type="ARBA" id="ARBA00004651"/>
    </source>
</evidence>
<evidence type="ECO:0000256" key="5">
    <source>
        <dbReference type="ARBA" id="ARBA00022683"/>
    </source>
</evidence>
<keyword evidence="11" id="KW-1185">Reference proteome</keyword>
<dbReference type="AlphaFoldDB" id="A0A430AM71"/>
<keyword evidence="8 9" id="KW-0472">Membrane</keyword>
<evidence type="ECO:0000256" key="6">
    <source>
        <dbReference type="ARBA" id="ARBA00022692"/>
    </source>
</evidence>
<reference evidence="10 11" key="1">
    <citation type="submission" date="2017-05" db="EMBL/GenBank/DDBJ databases">
        <title>Vagococcus spp. assemblies.</title>
        <authorList>
            <person name="Gulvik C.A."/>
        </authorList>
    </citation>
    <scope>NUCLEOTIDE SEQUENCE [LARGE SCALE GENOMIC DNA]</scope>
    <source>
        <strain evidence="10 11">LMG 24798</strain>
    </source>
</reference>
<dbReference type="OrthoDB" id="9795582at2"/>
<comment type="caution">
    <text evidence="10">The sequence shown here is derived from an EMBL/GenBank/DDBJ whole genome shotgun (WGS) entry which is preliminary data.</text>
</comment>
<evidence type="ECO:0000256" key="7">
    <source>
        <dbReference type="ARBA" id="ARBA00022989"/>
    </source>
</evidence>
<feature type="transmembrane region" description="Helical" evidence="9">
    <location>
        <begin position="266"/>
        <end position="285"/>
    </location>
</feature>
<evidence type="ECO:0000313" key="11">
    <source>
        <dbReference type="Proteomes" id="UP000286773"/>
    </source>
</evidence>
<dbReference type="PROSITE" id="PS51108">
    <property type="entry name" value="PTS_EIID"/>
    <property type="match status" value="1"/>
</dbReference>
<dbReference type="PANTHER" id="PTHR32502">
    <property type="entry name" value="N-ACETYLGALACTOSAMINE PERMEASE II COMPONENT-RELATED"/>
    <property type="match status" value="1"/>
</dbReference>